<dbReference type="EMBL" id="MRXX01000008">
    <property type="protein sequence ID" value="MBK4779963.1"/>
    <property type="molecule type" value="Genomic_DNA"/>
</dbReference>
<feature type="transmembrane region" description="Helical" evidence="1">
    <location>
        <begin position="98"/>
        <end position="121"/>
    </location>
</feature>
<dbReference type="Proteomes" id="UP000676511">
    <property type="component" value="Chromosome"/>
</dbReference>
<protein>
    <submittedName>
        <fullName evidence="3">DUF443 family protein</fullName>
    </submittedName>
</protein>
<reference evidence="2" key="1">
    <citation type="submission" date="2016-12" db="EMBL/GenBank/DDBJ databases">
        <title>Draft genome of Streptococcus lactarius CCUG 66490T type strain.</title>
        <authorList>
            <person name="Salva-Serra F."/>
            <person name="Engstrom-Jakobsson H."/>
            <person name="Thorell K."/>
            <person name="Gomila M."/>
            <person name="Gonzales-Siles L."/>
            <person name="Busquets A."/>
            <person name="Jaen-Luchoro D."/>
            <person name="Karlsson R."/>
            <person name="Kristiansson E."/>
            <person name="Moore E."/>
        </authorList>
    </citation>
    <scope>NUCLEOTIDE SEQUENCE</scope>
    <source>
        <strain evidence="2">CCUG 66490</strain>
    </source>
</reference>
<feature type="transmembrane region" description="Helical" evidence="1">
    <location>
        <begin position="151"/>
        <end position="170"/>
    </location>
</feature>
<keyword evidence="4" id="KW-1185">Reference proteome</keyword>
<accession>A0A9X0WQ62</accession>
<proteinExistence type="predicted"/>
<dbReference type="NCBIfam" id="TIGR01218">
    <property type="entry name" value="Gpos_tandem_5TM"/>
    <property type="match status" value="1"/>
</dbReference>
<organism evidence="2 5">
    <name type="scientific">Streptococcus lactarius</name>
    <dbReference type="NCBI Taxonomy" id="684066"/>
    <lineage>
        <taxon>Bacteria</taxon>
        <taxon>Bacillati</taxon>
        <taxon>Bacillota</taxon>
        <taxon>Bacilli</taxon>
        <taxon>Lactobacillales</taxon>
        <taxon>Streptococcaceae</taxon>
        <taxon>Streptococcus</taxon>
    </lineage>
</organism>
<feature type="transmembrane region" description="Helical" evidence="1">
    <location>
        <begin position="176"/>
        <end position="193"/>
    </location>
</feature>
<evidence type="ECO:0000313" key="2">
    <source>
        <dbReference type="EMBL" id="MBK4779963.1"/>
    </source>
</evidence>
<keyword evidence="1" id="KW-0472">Membrane</keyword>
<reference evidence="3 4" key="2">
    <citation type="submission" date="2021-03" db="EMBL/GenBank/DDBJ databases">
        <title>Human Oral Microbial Genomes.</title>
        <authorList>
            <person name="Johnston C.D."/>
            <person name="Chen T."/>
            <person name="Dewhirst F.E."/>
        </authorList>
    </citation>
    <scope>NUCLEOTIDE SEQUENCE [LARGE SCALE GENOMIC DNA]</scope>
    <source>
        <strain evidence="3 4">CCUG 66490</strain>
    </source>
</reference>
<evidence type="ECO:0000313" key="3">
    <source>
        <dbReference type="EMBL" id="QUB39182.1"/>
    </source>
</evidence>
<evidence type="ECO:0000313" key="5">
    <source>
        <dbReference type="Proteomes" id="UP001138780"/>
    </source>
</evidence>
<dbReference type="EMBL" id="CP072329">
    <property type="protein sequence ID" value="QUB39182.1"/>
    <property type="molecule type" value="Genomic_DNA"/>
</dbReference>
<name>A0A9X0WQ62_9STRE</name>
<keyword evidence="1" id="KW-0812">Transmembrane</keyword>
<dbReference type="InterPro" id="IPR005915">
    <property type="entry name" value="Tandem_5TM"/>
</dbReference>
<evidence type="ECO:0000313" key="4">
    <source>
        <dbReference type="Proteomes" id="UP000676511"/>
    </source>
</evidence>
<evidence type="ECO:0000256" key="1">
    <source>
        <dbReference type="SAM" id="Phobius"/>
    </source>
</evidence>
<dbReference type="Proteomes" id="UP001138780">
    <property type="component" value="Unassembled WGS sequence"/>
</dbReference>
<gene>
    <name evidence="2" type="ORF">BTU61_07130</name>
    <name evidence="3" type="ORF">J4854_01645</name>
</gene>
<keyword evidence="1" id="KW-1133">Transmembrane helix</keyword>
<sequence length="213" mass="24621">MELKFRYSNIAVFRIVEYNNKKFILDSTSIKGKSYFLGWLPKKVIANMVELSPSNNSFEIKSKTRLGTSTVAIMVQPLVGISYRFMKQVFINWGVSQQIILKLGIFAFSMLLSYLMAVWYGKRAKLTFDSRIPKESKSYCLVFEPKGKRMFDWYITIIANIVCLSFFIGTNNGTEGALLIVNGIISWFGFVFMRMPQIPEYYKTLVLNEIKEL</sequence>
<dbReference type="AlphaFoldDB" id="A0A9X0WQ62"/>